<dbReference type="InterPro" id="IPR036179">
    <property type="entry name" value="Ig-like_dom_sf"/>
</dbReference>
<keyword evidence="8" id="KW-1185">Reference proteome</keyword>
<evidence type="ECO:0000313" key="7">
    <source>
        <dbReference type="EMBL" id="KAL3862807.1"/>
    </source>
</evidence>
<dbReference type="AlphaFoldDB" id="A0ABD3VQL4"/>
<protein>
    <recommendedName>
        <fullName evidence="6">Ig-like domain-containing protein</fullName>
    </recommendedName>
</protein>
<dbReference type="SUPFAM" id="SSF48726">
    <property type="entry name" value="Immunoglobulin"/>
    <property type="match status" value="1"/>
</dbReference>
<evidence type="ECO:0000256" key="1">
    <source>
        <dbReference type="ARBA" id="ARBA00004479"/>
    </source>
</evidence>
<gene>
    <name evidence="7" type="ORF">ACJMK2_008753</name>
</gene>
<dbReference type="PANTHER" id="PTHR11640:SF164">
    <property type="entry name" value="MAM DOMAIN-CONTAINING GLYCOSYLPHOSPHATIDYLINOSITOL ANCHOR PROTEIN 1"/>
    <property type="match status" value="1"/>
</dbReference>
<organism evidence="7 8">
    <name type="scientific">Sinanodonta woodiana</name>
    <name type="common">Chinese pond mussel</name>
    <name type="synonym">Anodonta woodiana</name>
    <dbReference type="NCBI Taxonomy" id="1069815"/>
    <lineage>
        <taxon>Eukaryota</taxon>
        <taxon>Metazoa</taxon>
        <taxon>Spiralia</taxon>
        <taxon>Lophotrochozoa</taxon>
        <taxon>Mollusca</taxon>
        <taxon>Bivalvia</taxon>
        <taxon>Autobranchia</taxon>
        <taxon>Heteroconchia</taxon>
        <taxon>Palaeoheterodonta</taxon>
        <taxon>Unionida</taxon>
        <taxon>Unionoidea</taxon>
        <taxon>Unionidae</taxon>
        <taxon>Unioninae</taxon>
        <taxon>Sinanodonta</taxon>
    </lineage>
</organism>
<proteinExistence type="predicted"/>
<dbReference type="SMART" id="SM00408">
    <property type="entry name" value="IGc2"/>
    <property type="match status" value="1"/>
</dbReference>
<dbReference type="InterPro" id="IPR003599">
    <property type="entry name" value="Ig_sub"/>
</dbReference>
<feature type="non-terminal residue" evidence="7">
    <location>
        <position position="1"/>
    </location>
</feature>
<feature type="non-terminal residue" evidence="7">
    <location>
        <position position="92"/>
    </location>
</feature>
<dbReference type="Pfam" id="PF13927">
    <property type="entry name" value="Ig_3"/>
    <property type="match status" value="1"/>
</dbReference>
<keyword evidence="5" id="KW-0393">Immunoglobulin domain</keyword>
<keyword evidence="4" id="KW-0325">Glycoprotein</keyword>
<reference evidence="7 8" key="1">
    <citation type="submission" date="2024-11" db="EMBL/GenBank/DDBJ databases">
        <title>Chromosome-level genome assembly of the freshwater bivalve Anodonta woodiana.</title>
        <authorList>
            <person name="Chen X."/>
        </authorList>
    </citation>
    <scope>NUCLEOTIDE SEQUENCE [LARGE SCALE GENOMIC DNA]</scope>
    <source>
        <strain evidence="7">MN2024</strain>
        <tissue evidence="7">Gills</tissue>
    </source>
</reference>
<dbReference type="InterPro" id="IPR051275">
    <property type="entry name" value="Cell_adhesion_signaling"/>
</dbReference>
<keyword evidence="3" id="KW-1015">Disulfide bond</keyword>
<dbReference type="InterPro" id="IPR003598">
    <property type="entry name" value="Ig_sub2"/>
</dbReference>
<sequence length="92" mass="10165">GPVIAPIGNKTVIEGQMLSVTCNIDSNPLPVSVTWTKDNNSTFSHNSSVLKVNSINKYDRGTYRCTVVNQINPSGENEESMNGTEWFYLNVQ</sequence>
<keyword evidence="2" id="KW-0472">Membrane</keyword>
<accession>A0ABD3VQL4</accession>
<dbReference type="EMBL" id="JBJQND010000011">
    <property type="protein sequence ID" value="KAL3862807.1"/>
    <property type="molecule type" value="Genomic_DNA"/>
</dbReference>
<evidence type="ECO:0000256" key="2">
    <source>
        <dbReference type="ARBA" id="ARBA00023136"/>
    </source>
</evidence>
<comment type="subcellular location">
    <subcellularLocation>
        <location evidence="1">Membrane</location>
        <topology evidence="1">Single-pass type I membrane protein</topology>
    </subcellularLocation>
</comment>
<evidence type="ECO:0000259" key="6">
    <source>
        <dbReference type="PROSITE" id="PS50835"/>
    </source>
</evidence>
<evidence type="ECO:0000313" key="8">
    <source>
        <dbReference type="Proteomes" id="UP001634394"/>
    </source>
</evidence>
<dbReference type="SMART" id="SM00409">
    <property type="entry name" value="IG"/>
    <property type="match status" value="1"/>
</dbReference>
<comment type="caution">
    <text evidence="7">The sequence shown here is derived from an EMBL/GenBank/DDBJ whole genome shotgun (WGS) entry which is preliminary data.</text>
</comment>
<dbReference type="Proteomes" id="UP001634394">
    <property type="component" value="Unassembled WGS sequence"/>
</dbReference>
<dbReference type="InterPro" id="IPR013783">
    <property type="entry name" value="Ig-like_fold"/>
</dbReference>
<dbReference type="Gene3D" id="2.60.40.10">
    <property type="entry name" value="Immunoglobulins"/>
    <property type="match status" value="1"/>
</dbReference>
<dbReference type="GO" id="GO:0016020">
    <property type="term" value="C:membrane"/>
    <property type="evidence" value="ECO:0007669"/>
    <property type="project" value="UniProtKB-SubCell"/>
</dbReference>
<feature type="domain" description="Ig-like" evidence="6">
    <location>
        <begin position="2"/>
        <end position="82"/>
    </location>
</feature>
<dbReference type="InterPro" id="IPR007110">
    <property type="entry name" value="Ig-like_dom"/>
</dbReference>
<evidence type="ECO:0000256" key="5">
    <source>
        <dbReference type="ARBA" id="ARBA00023319"/>
    </source>
</evidence>
<name>A0ABD3VQL4_SINWO</name>
<dbReference type="PROSITE" id="PS50835">
    <property type="entry name" value="IG_LIKE"/>
    <property type="match status" value="1"/>
</dbReference>
<dbReference type="PANTHER" id="PTHR11640">
    <property type="entry name" value="NEPHRIN"/>
    <property type="match status" value="1"/>
</dbReference>
<evidence type="ECO:0000256" key="4">
    <source>
        <dbReference type="ARBA" id="ARBA00023180"/>
    </source>
</evidence>
<evidence type="ECO:0000256" key="3">
    <source>
        <dbReference type="ARBA" id="ARBA00023157"/>
    </source>
</evidence>